<dbReference type="VEuPathDB" id="FungiDB:ASPBRDRAFT_452366"/>
<dbReference type="Proteomes" id="UP000184499">
    <property type="component" value="Unassembled WGS sequence"/>
</dbReference>
<protein>
    <recommendedName>
        <fullName evidence="4">C3H1-type domain-containing protein</fullName>
    </recommendedName>
</protein>
<evidence type="ECO:0000313" key="2">
    <source>
        <dbReference type="EMBL" id="OJJ74528.1"/>
    </source>
</evidence>
<reference evidence="3" key="1">
    <citation type="journal article" date="2017" name="Genome Biol.">
        <title>Comparative genomics reveals high biological diversity and specific adaptations in the industrially and medically important fungal genus Aspergillus.</title>
        <authorList>
            <person name="de Vries R.P."/>
            <person name="Riley R."/>
            <person name="Wiebenga A."/>
            <person name="Aguilar-Osorio G."/>
            <person name="Amillis S."/>
            <person name="Uchima C.A."/>
            <person name="Anderluh G."/>
            <person name="Asadollahi M."/>
            <person name="Askin M."/>
            <person name="Barry K."/>
            <person name="Battaglia E."/>
            <person name="Bayram O."/>
            <person name="Benocci T."/>
            <person name="Braus-Stromeyer S.A."/>
            <person name="Caldana C."/>
            <person name="Canovas D."/>
            <person name="Cerqueira G.C."/>
            <person name="Chen F."/>
            <person name="Chen W."/>
            <person name="Choi C."/>
            <person name="Clum A."/>
            <person name="Dos Santos R.A."/>
            <person name="Damasio A.R."/>
            <person name="Diallinas G."/>
            <person name="Emri T."/>
            <person name="Fekete E."/>
            <person name="Flipphi M."/>
            <person name="Freyberg S."/>
            <person name="Gallo A."/>
            <person name="Gournas C."/>
            <person name="Habgood R."/>
            <person name="Hainaut M."/>
            <person name="Harispe M.L."/>
            <person name="Henrissat B."/>
            <person name="Hilden K.S."/>
            <person name="Hope R."/>
            <person name="Hossain A."/>
            <person name="Karabika E."/>
            <person name="Karaffa L."/>
            <person name="Karanyi Z."/>
            <person name="Krasevec N."/>
            <person name="Kuo A."/>
            <person name="Kusch H."/>
            <person name="LaButti K."/>
            <person name="Lagendijk E.L."/>
            <person name="Lapidus A."/>
            <person name="Levasseur A."/>
            <person name="Lindquist E."/>
            <person name="Lipzen A."/>
            <person name="Logrieco A.F."/>
            <person name="MacCabe A."/>
            <person name="Maekelae M.R."/>
            <person name="Malavazi I."/>
            <person name="Melin P."/>
            <person name="Meyer V."/>
            <person name="Mielnichuk N."/>
            <person name="Miskei M."/>
            <person name="Molnar A.P."/>
            <person name="Mule G."/>
            <person name="Ngan C.Y."/>
            <person name="Orejas M."/>
            <person name="Orosz E."/>
            <person name="Ouedraogo J.P."/>
            <person name="Overkamp K.M."/>
            <person name="Park H.-S."/>
            <person name="Perrone G."/>
            <person name="Piumi F."/>
            <person name="Punt P.J."/>
            <person name="Ram A.F."/>
            <person name="Ramon A."/>
            <person name="Rauscher S."/>
            <person name="Record E."/>
            <person name="Riano-Pachon D.M."/>
            <person name="Robert V."/>
            <person name="Roehrig J."/>
            <person name="Ruller R."/>
            <person name="Salamov A."/>
            <person name="Salih N.S."/>
            <person name="Samson R.A."/>
            <person name="Sandor E."/>
            <person name="Sanguinetti M."/>
            <person name="Schuetze T."/>
            <person name="Sepcic K."/>
            <person name="Shelest E."/>
            <person name="Sherlock G."/>
            <person name="Sophianopoulou V."/>
            <person name="Squina F.M."/>
            <person name="Sun H."/>
            <person name="Susca A."/>
            <person name="Todd R.B."/>
            <person name="Tsang A."/>
            <person name="Unkles S.E."/>
            <person name="van de Wiele N."/>
            <person name="van Rossen-Uffink D."/>
            <person name="Oliveira J.V."/>
            <person name="Vesth T.C."/>
            <person name="Visser J."/>
            <person name="Yu J.-H."/>
            <person name="Zhou M."/>
            <person name="Andersen M.R."/>
            <person name="Archer D.B."/>
            <person name="Baker S.E."/>
            <person name="Benoit I."/>
            <person name="Brakhage A.A."/>
            <person name="Braus G.H."/>
            <person name="Fischer R."/>
            <person name="Frisvad J.C."/>
            <person name="Goldman G.H."/>
            <person name="Houbraken J."/>
            <person name="Oakley B."/>
            <person name="Pocsi I."/>
            <person name="Scazzocchio C."/>
            <person name="Seiboth B."/>
            <person name="vanKuyk P.A."/>
            <person name="Wortman J."/>
            <person name="Dyer P.S."/>
            <person name="Grigoriev I.V."/>
        </authorList>
    </citation>
    <scope>NUCLEOTIDE SEQUENCE [LARGE SCALE GENOMIC DNA]</scope>
    <source>
        <strain evidence="3">CBS 101740 / IMI 381727 / IBT 21946</strain>
    </source>
</reference>
<evidence type="ECO:0000256" key="1">
    <source>
        <dbReference type="SAM" id="MobiDB-lite"/>
    </source>
</evidence>
<feature type="compositionally biased region" description="Low complexity" evidence="1">
    <location>
        <begin position="13"/>
        <end position="22"/>
    </location>
</feature>
<evidence type="ECO:0000313" key="3">
    <source>
        <dbReference type="Proteomes" id="UP000184499"/>
    </source>
</evidence>
<keyword evidence="3" id="KW-1185">Reference proteome</keyword>
<proteinExistence type="predicted"/>
<organism evidence="2 3">
    <name type="scientific">Aspergillus brasiliensis (strain CBS 101740 / IMI 381727 / IBT 21946)</name>
    <dbReference type="NCBI Taxonomy" id="767769"/>
    <lineage>
        <taxon>Eukaryota</taxon>
        <taxon>Fungi</taxon>
        <taxon>Dikarya</taxon>
        <taxon>Ascomycota</taxon>
        <taxon>Pezizomycotina</taxon>
        <taxon>Eurotiomycetes</taxon>
        <taxon>Eurotiomycetidae</taxon>
        <taxon>Eurotiales</taxon>
        <taxon>Aspergillaceae</taxon>
        <taxon>Aspergillus</taxon>
        <taxon>Aspergillus subgen. Circumdati</taxon>
    </lineage>
</organism>
<dbReference type="EMBL" id="KV878681">
    <property type="protein sequence ID" value="OJJ74528.1"/>
    <property type="molecule type" value="Genomic_DNA"/>
</dbReference>
<sequence length="166" mass="17851">MDMPGKGIGLRGSESLDNSNNESSEHATHNSASAVPTQNTECKAATTSSTINPSATEPATHSSASVVPTVYDSDLLLRVCPAHLIGAPCEYEDLEDIKCDRLFICEHVENYVCQGTTCKYLHGIPGTCLSLLLDMDCDGCNRAHDLLDARLKNAEEVHLHCTYIAG</sequence>
<name>A0A1L9US16_ASPBC</name>
<feature type="compositionally biased region" description="Gly residues" evidence="1">
    <location>
        <begin position="1"/>
        <end position="10"/>
    </location>
</feature>
<dbReference type="AlphaFoldDB" id="A0A1L9US16"/>
<dbReference type="RefSeq" id="XP_067481776.1">
    <property type="nucleotide sequence ID" value="XM_067625350.1"/>
</dbReference>
<gene>
    <name evidence="2" type="ORF">ASPBRDRAFT_452366</name>
</gene>
<feature type="region of interest" description="Disordered" evidence="1">
    <location>
        <begin position="1"/>
        <end position="64"/>
    </location>
</feature>
<accession>A0A1L9US16</accession>
<evidence type="ECO:0008006" key="4">
    <source>
        <dbReference type="Google" id="ProtNLM"/>
    </source>
</evidence>
<feature type="compositionally biased region" description="Polar residues" evidence="1">
    <location>
        <begin position="29"/>
        <end position="64"/>
    </location>
</feature>
<dbReference type="GeneID" id="93577838"/>
<dbReference type="OrthoDB" id="4508695at2759"/>